<evidence type="ECO:0000256" key="4">
    <source>
        <dbReference type="ARBA" id="ARBA00022857"/>
    </source>
</evidence>
<dbReference type="Pfam" id="PF00106">
    <property type="entry name" value="adh_short"/>
    <property type="match status" value="1"/>
</dbReference>
<dbReference type="Gene3D" id="3.40.50.720">
    <property type="entry name" value="NAD(P)-binding Rossmann-like Domain"/>
    <property type="match status" value="1"/>
</dbReference>
<dbReference type="NCBIfam" id="NF006133">
    <property type="entry name" value="PRK08278.1"/>
    <property type="match status" value="1"/>
</dbReference>
<keyword evidence="7" id="KW-0576">Peroxisome</keyword>
<dbReference type="InterPro" id="IPR003033">
    <property type="entry name" value="SCP2_sterol-bd_dom"/>
</dbReference>
<evidence type="ECO:0000256" key="5">
    <source>
        <dbReference type="ARBA" id="ARBA00023002"/>
    </source>
</evidence>
<dbReference type="InterPro" id="IPR036291">
    <property type="entry name" value="NAD(P)-bd_dom_sf"/>
</dbReference>
<dbReference type="AlphaFoldDB" id="A0ABD1KMX6"/>
<sequence length="417" mass="44555">MLQNTGKLAGCTLFITGASRGIGKAIALKAAKDGANVVIAAKTAQAHPKLPGTIYTAAEEIEAAGGKALPCVVDVRDESQISDAVEKAVQKFGGIDILVNNASAINLTGTLETSMKKVDLMLGINLRGTYLTSKLCIPHLLKSKNPHILNLSPPLNLNPIWFKNHTAYTMAKYGMSMCVLGMAEEFRGSIAVNALWPRTAIQTAAMDMLGGSGIGKQCRNVEIMADAAYAIFSQPKSYTGNFVIDEDVLKKEGIKDFDVYAIEPGHPLLPDFFLDEAPENLVKHMEDHGADPAFKTRKATEGSAGSGPIADTFKVLKGVISPDVVKSTQGVYKFDLSGDHAGIWYIDLKSGTGSAGSGEPPVTADVVMSMDSADFIKMFTGKMKPTMAFMSGKLKIKGDMTLAIKMEKMMALMKPKL</sequence>
<evidence type="ECO:0000256" key="8">
    <source>
        <dbReference type="ARBA" id="ARBA00040243"/>
    </source>
</evidence>
<evidence type="ECO:0000313" key="10">
    <source>
        <dbReference type="EMBL" id="KAL2100530.1"/>
    </source>
</evidence>
<protein>
    <recommendedName>
        <fullName evidence="8">Hydroxysteroid dehydrogenase-like protein 2</fullName>
    </recommendedName>
</protein>
<comment type="similarity">
    <text evidence="3">Belongs to the short-chain dehydrogenases/reductases (SDR) family.</text>
</comment>
<organism evidence="10 11">
    <name type="scientific">Coilia grayii</name>
    <name type="common">Gray's grenadier anchovy</name>
    <dbReference type="NCBI Taxonomy" id="363190"/>
    <lineage>
        <taxon>Eukaryota</taxon>
        <taxon>Metazoa</taxon>
        <taxon>Chordata</taxon>
        <taxon>Craniata</taxon>
        <taxon>Vertebrata</taxon>
        <taxon>Euteleostomi</taxon>
        <taxon>Actinopterygii</taxon>
        <taxon>Neopterygii</taxon>
        <taxon>Teleostei</taxon>
        <taxon>Clupei</taxon>
        <taxon>Clupeiformes</taxon>
        <taxon>Clupeoidei</taxon>
        <taxon>Engraulidae</taxon>
        <taxon>Coilinae</taxon>
        <taxon>Coilia</taxon>
    </lineage>
</organism>
<accession>A0ABD1KMX6</accession>
<dbReference type="InterPro" id="IPR036527">
    <property type="entry name" value="SCP2_sterol-bd_dom_sf"/>
</dbReference>
<name>A0ABD1KMX6_9TELE</name>
<dbReference type="Pfam" id="PF02036">
    <property type="entry name" value="SCP2"/>
    <property type="match status" value="1"/>
</dbReference>
<proteinExistence type="inferred from homology"/>
<comment type="caution">
    <text evidence="10">The sequence shown here is derived from an EMBL/GenBank/DDBJ whole genome shotgun (WGS) entry which is preliminary data.</text>
</comment>
<evidence type="ECO:0000256" key="7">
    <source>
        <dbReference type="ARBA" id="ARBA00023140"/>
    </source>
</evidence>
<keyword evidence="4" id="KW-0521">NADP</keyword>
<evidence type="ECO:0000256" key="6">
    <source>
        <dbReference type="ARBA" id="ARBA00023128"/>
    </source>
</evidence>
<dbReference type="InterPro" id="IPR051935">
    <property type="entry name" value="HSDL2"/>
</dbReference>
<evidence type="ECO:0000259" key="9">
    <source>
        <dbReference type="Pfam" id="PF02036"/>
    </source>
</evidence>
<dbReference type="GO" id="GO:0005739">
    <property type="term" value="C:mitochondrion"/>
    <property type="evidence" value="ECO:0007669"/>
    <property type="project" value="UniProtKB-SubCell"/>
</dbReference>
<dbReference type="SUPFAM" id="SSF55718">
    <property type="entry name" value="SCP-like"/>
    <property type="match status" value="1"/>
</dbReference>
<keyword evidence="5" id="KW-0560">Oxidoreductase</keyword>
<keyword evidence="11" id="KW-1185">Reference proteome</keyword>
<reference evidence="10 11" key="1">
    <citation type="submission" date="2024-09" db="EMBL/GenBank/DDBJ databases">
        <title>A chromosome-level genome assembly of Gray's grenadier anchovy, Coilia grayii.</title>
        <authorList>
            <person name="Fu Z."/>
        </authorList>
    </citation>
    <scope>NUCLEOTIDE SEQUENCE [LARGE SCALE GENOMIC DNA]</scope>
    <source>
        <strain evidence="10">G4</strain>
        <tissue evidence="10">Muscle</tissue>
    </source>
</reference>
<dbReference type="GO" id="GO:0005777">
    <property type="term" value="C:peroxisome"/>
    <property type="evidence" value="ECO:0007669"/>
    <property type="project" value="UniProtKB-SubCell"/>
</dbReference>
<dbReference type="GO" id="GO:0016491">
    <property type="term" value="F:oxidoreductase activity"/>
    <property type="evidence" value="ECO:0007669"/>
    <property type="project" value="UniProtKB-KW"/>
</dbReference>
<evidence type="ECO:0000256" key="2">
    <source>
        <dbReference type="ARBA" id="ARBA00004275"/>
    </source>
</evidence>
<dbReference type="CDD" id="cd09762">
    <property type="entry name" value="HSDL2_SDR_c"/>
    <property type="match status" value="1"/>
</dbReference>
<gene>
    <name evidence="10" type="ORF">ACEWY4_004924</name>
</gene>
<evidence type="ECO:0000256" key="3">
    <source>
        <dbReference type="ARBA" id="ARBA00006484"/>
    </source>
</evidence>
<keyword evidence="6" id="KW-0496">Mitochondrion</keyword>
<dbReference type="Gene3D" id="3.30.1050.10">
    <property type="entry name" value="SCP2 sterol-binding domain"/>
    <property type="match status" value="1"/>
</dbReference>
<dbReference type="PRINTS" id="PR00081">
    <property type="entry name" value="GDHRDH"/>
</dbReference>
<feature type="domain" description="SCP2" evidence="9">
    <location>
        <begin position="322"/>
        <end position="410"/>
    </location>
</feature>
<dbReference type="PANTHER" id="PTHR42808:SF3">
    <property type="entry name" value="HYDROXYSTEROID DEHYDROGENASE-LIKE PROTEIN 2"/>
    <property type="match status" value="1"/>
</dbReference>
<evidence type="ECO:0000313" key="11">
    <source>
        <dbReference type="Proteomes" id="UP001591681"/>
    </source>
</evidence>
<dbReference type="Proteomes" id="UP001591681">
    <property type="component" value="Unassembled WGS sequence"/>
</dbReference>
<evidence type="ECO:0000256" key="1">
    <source>
        <dbReference type="ARBA" id="ARBA00004173"/>
    </source>
</evidence>
<dbReference type="EMBL" id="JBHFQA010000004">
    <property type="protein sequence ID" value="KAL2100530.1"/>
    <property type="molecule type" value="Genomic_DNA"/>
</dbReference>
<dbReference type="InterPro" id="IPR002347">
    <property type="entry name" value="SDR_fam"/>
</dbReference>
<dbReference type="SUPFAM" id="SSF51735">
    <property type="entry name" value="NAD(P)-binding Rossmann-fold domains"/>
    <property type="match status" value="1"/>
</dbReference>
<comment type="subcellular location">
    <subcellularLocation>
        <location evidence="1">Mitochondrion</location>
    </subcellularLocation>
    <subcellularLocation>
        <location evidence="2">Peroxisome</location>
    </subcellularLocation>
</comment>
<dbReference type="FunFam" id="3.40.50.720:FF:000301">
    <property type="entry name" value="Hydroxysteroid dehydrogenase like 2"/>
    <property type="match status" value="1"/>
</dbReference>
<dbReference type="PANTHER" id="PTHR42808">
    <property type="entry name" value="HYDROXYSTEROID DEHYDROGENASE-LIKE PROTEIN 2"/>
    <property type="match status" value="1"/>
</dbReference>